<proteinExistence type="predicted"/>
<accession>A0AC35ETU2</accession>
<protein>
    <submittedName>
        <fullName evidence="2">G domain-containing protein</fullName>
    </submittedName>
</protein>
<organism evidence="1 2">
    <name type="scientific">Panagrolaimus sp. PS1159</name>
    <dbReference type="NCBI Taxonomy" id="55785"/>
    <lineage>
        <taxon>Eukaryota</taxon>
        <taxon>Metazoa</taxon>
        <taxon>Ecdysozoa</taxon>
        <taxon>Nematoda</taxon>
        <taxon>Chromadorea</taxon>
        <taxon>Rhabditida</taxon>
        <taxon>Tylenchina</taxon>
        <taxon>Panagrolaimomorpha</taxon>
        <taxon>Panagrolaimoidea</taxon>
        <taxon>Panagrolaimidae</taxon>
        <taxon>Panagrolaimus</taxon>
    </lineage>
</organism>
<reference evidence="2" key="1">
    <citation type="submission" date="2022-11" db="UniProtKB">
        <authorList>
            <consortium name="WormBaseParasite"/>
        </authorList>
    </citation>
    <scope>IDENTIFICATION</scope>
</reference>
<evidence type="ECO:0000313" key="2">
    <source>
        <dbReference type="WBParaSite" id="PS1159_v2.g10685.t1"/>
    </source>
</evidence>
<sequence length="783" mass="90859">MSEDIGKPPGFEHLINPQTNTSKADSDILMKDAEAVAKMFNDKIQNLNAADGLFFMQQNFDKQINANLQQNNMPMATGDSTVFTVSETNANNPMVTTFNAENDDVTYGFEDRDFVPQSSDKEANGQKLDSVKIKTNLETNRRSCNVSRINDWLKDSNKKNHQMNEVKNDNKEDMPSEPIQSHVANVVENSSDWLKNNEIHTMKKSLNILILGETGVGKSTWINAFANYLTYNTLEEAITAETPICVIPTKFTLFDNNNQCHNVMLGDHENECFENAGQSATQNAKTYLFETEKYNVYLIDTPGMNDTRGIEQDEENMQKILRAISPFKELHAICFLFKPNESRLKDYFRYSINTLLRNLHKTSLNIACFVFTNTATTFYKPGETLGLLETFFNELNEREQLSVPLNDDNVFCLENEAFRFCCAYFSRVLFDSTEIETYSQSWKHSANEINRFLDYAATLCPHSTAETLSINETKIWIMQLITPIVDVCEIIQTNLQKLEDRIRELESLKNNLNELKKRKFIETISLEIKNLQKPQIVCTNEKCVRYENIMGHMEPIFETVCHKDCFTKSLLGCVAFGDRGKCRNCGCSYKDHMRIFYEQQIVVTDTEVEIQPSNERNSGQMKKKLIEKTKEMIEKYKTEYNFVMVAMAKFSLFLSQNGIAQKYDIFENQIEDLIEREEKLIESVPNYEDQKYYRLTDYLIVDYRDIREKLFEENVNLVLTDIQDIRQKLFAMPLMGSKIAEIYNIYVKTEENDHIENISRCDKETVKEQSISWYQSVKQLFFK</sequence>
<name>A0AC35ETU2_9BILA</name>
<evidence type="ECO:0000313" key="1">
    <source>
        <dbReference type="Proteomes" id="UP000887580"/>
    </source>
</evidence>
<dbReference type="WBParaSite" id="PS1159_v2.g10685.t1">
    <property type="protein sequence ID" value="PS1159_v2.g10685.t1"/>
    <property type="gene ID" value="PS1159_v2.g10685"/>
</dbReference>
<dbReference type="Proteomes" id="UP000887580">
    <property type="component" value="Unplaced"/>
</dbReference>